<dbReference type="Pfam" id="PF12276">
    <property type="entry name" value="DUF3617"/>
    <property type="match status" value="1"/>
</dbReference>
<name>A0A2K9AP18_9GAMM</name>
<protein>
    <submittedName>
        <fullName evidence="1">Uncharacterized protein</fullName>
    </submittedName>
</protein>
<gene>
    <name evidence="1" type="ORF">CW740_08930</name>
</gene>
<organism evidence="1 2">
    <name type="scientific">Kangiella profundi</name>
    <dbReference type="NCBI Taxonomy" id="1561924"/>
    <lineage>
        <taxon>Bacteria</taxon>
        <taxon>Pseudomonadati</taxon>
        <taxon>Pseudomonadota</taxon>
        <taxon>Gammaproteobacteria</taxon>
        <taxon>Kangiellales</taxon>
        <taxon>Kangiellaceae</taxon>
        <taxon>Kangiella</taxon>
    </lineage>
</organism>
<dbReference type="Proteomes" id="UP000232693">
    <property type="component" value="Chromosome"/>
</dbReference>
<sequence>MKYKALLIGSLLLPALALAKGLEVEPGLWETTMTRTDPFSGQETTDTQKECIKERYFDPEELTKDMQGCQLTENALSGNKLTFGMRCEDAGMTSSIDGEYEVNGDKGNGKMELALSGMGQEMTMSMHWKSKRLGDCPETE</sequence>
<dbReference type="KEGG" id="kpd:CW740_08930"/>
<evidence type="ECO:0000313" key="1">
    <source>
        <dbReference type="EMBL" id="AUD79362.1"/>
    </source>
</evidence>
<dbReference type="AlphaFoldDB" id="A0A2K9AP18"/>
<keyword evidence="2" id="KW-1185">Reference proteome</keyword>
<dbReference type="OrthoDB" id="6197043at2"/>
<evidence type="ECO:0000313" key="2">
    <source>
        <dbReference type="Proteomes" id="UP000232693"/>
    </source>
</evidence>
<reference evidence="1 2" key="1">
    <citation type="submission" date="2017-12" db="EMBL/GenBank/DDBJ databases">
        <title>Kangiella profundi FT102 completed genome.</title>
        <authorList>
            <person name="Xu J."/>
            <person name="Wang J."/>
            <person name="Lu Y."/>
        </authorList>
    </citation>
    <scope>NUCLEOTIDE SEQUENCE [LARGE SCALE GENOMIC DNA]</scope>
    <source>
        <strain evidence="1 2">FT102</strain>
    </source>
</reference>
<dbReference type="RefSeq" id="WP_106647180.1">
    <property type="nucleotide sequence ID" value="NZ_BMGO01000001.1"/>
</dbReference>
<proteinExistence type="predicted"/>
<accession>A0A2K9AP18</accession>
<dbReference type="EMBL" id="CP025120">
    <property type="protein sequence ID" value="AUD79362.1"/>
    <property type="molecule type" value="Genomic_DNA"/>
</dbReference>
<dbReference type="InterPro" id="IPR022061">
    <property type="entry name" value="DUF3617"/>
</dbReference>